<proteinExistence type="predicted"/>
<accession>A0A7T2GIY4</accession>
<sequence length="74" mass="8085">MLMSPTGRAAKVHYLDGTFRLLSAGDHVLCAVTSAKIPLDALRYWNVARQEAYVSAETSCRANCDTSIQSDHSL</sequence>
<dbReference type="EMBL" id="CP065592">
    <property type="protein sequence ID" value="QPQ54710.1"/>
    <property type="molecule type" value="Genomic_DNA"/>
</dbReference>
<evidence type="ECO:0000313" key="1">
    <source>
        <dbReference type="EMBL" id="QPQ54710.1"/>
    </source>
</evidence>
<dbReference type="Pfam" id="PF09866">
    <property type="entry name" value="DUF2093"/>
    <property type="match status" value="1"/>
</dbReference>
<evidence type="ECO:0000313" key="2">
    <source>
        <dbReference type="Proteomes" id="UP000594873"/>
    </source>
</evidence>
<dbReference type="AlphaFoldDB" id="A0A7T2GIY4"/>
<keyword evidence="2" id="KW-1185">Reference proteome</keyword>
<gene>
    <name evidence="1" type="ORF">IC614_10315</name>
</gene>
<dbReference type="RefSeq" id="WP_200971325.1">
    <property type="nucleotide sequence ID" value="NZ_CP065592.1"/>
</dbReference>
<dbReference type="InterPro" id="IPR018661">
    <property type="entry name" value="DUF2093"/>
</dbReference>
<dbReference type="Proteomes" id="UP000594873">
    <property type="component" value="Chromosome"/>
</dbReference>
<organism evidence="1 2">
    <name type="scientific">Allosphingosinicella flava</name>
    <dbReference type="NCBI Taxonomy" id="2771430"/>
    <lineage>
        <taxon>Bacteria</taxon>
        <taxon>Pseudomonadati</taxon>
        <taxon>Pseudomonadota</taxon>
        <taxon>Alphaproteobacteria</taxon>
        <taxon>Sphingomonadales</taxon>
        <taxon>Sphingomonadaceae</taxon>
        <taxon>Allosphingosinicella</taxon>
    </lineage>
</organism>
<name>A0A7T2GIY4_9SPHN</name>
<dbReference type="KEGG" id="sflv:IC614_10315"/>
<reference evidence="1 2" key="1">
    <citation type="submission" date="2020-11" db="EMBL/GenBank/DDBJ databases">
        <title>Genome seq and assembly of Sphingosinicella sp.</title>
        <authorList>
            <person name="Chhetri G."/>
        </authorList>
    </citation>
    <scope>NUCLEOTIDE SEQUENCE [LARGE SCALE GENOMIC DNA]</scope>
    <source>
        <strain evidence="1 2">UDD2</strain>
    </source>
</reference>
<protein>
    <submittedName>
        <fullName evidence="1">DUF2093 domain-containing protein</fullName>
    </submittedName>
</protein>